<dbReference type="RefSeq" id="WP_167206033.1">
    <property type="nucleotide sequence ID" value="NZ_CP050063.1"/>
</dbReference>
<proteinExistence type="predicted"/>
<dbReference type="EMBL" id="CP050063">
    <property type="protein sequence ID" value="QIP12163.1"/>
    <property type="molecule type" value="Genomic_DNA"/>
</dbReference>
<evidence type="ECO:0000256" key="1">
    <source>
        <dbReference type="SAM" id="MobiDB-lite"/>
    </source>
</evidence>
<gene>
    <name evidence="2" type="ORF">G8759_05725</name>
</gene>
<evidence type="ECO:0000313" key="2">
    <source>
        <dbReference type="EMBL" id="QIP12163.1"/>
    </source>
</evidence>
<dbReference type="KEGG" id="spib:G8759_05725"/>
<sequence>MENQQQPQPQSDQEPANKPPAQKKGLGRVYELVQERWPEYVLEIVVIIFSITISFALDEWKEKERKQEVEQIYLKGLSDDLKRDRVLLREVMAETQQIVQKARTLVKLSSQSDIDKLGYNQVIRDVKFVFKRPRFIAEDATFADLKSTGNMQLITSYLLKSSLFDYYKGYESIDQVETAELQTTNFVIAPVLLKRFPVIGDNALEKKVDLRSIINEIEFKNTMYVRQTTREELLRDYQRLYKQADTIQAMLAHQLKK</sequence>
<protein>
    <submittedName>
        <fullName evidence="2">Uncharacterized protein</fullName>
    </submittedName>
</protein>
<dbReference type="AlphaFoldDB" id="A0A6G9AJ07"/>
<organism evidence="2 3">
    <name type="scientific">Spirosoma aureum</name>
    <dbReference type="NCBI Taxonomy" id="2692134"/>
    <lineage>
        <taxon>Bacteria</taxon>
        <taxon>Pseudomonadati</taxon>
        <taxon>Bacteroidota</taxon>
        <taxon>Cytophagia</taxon>
        <taxon>Cytophagales</taxon>
        <taxon>Cytophagaceae</taxon>
        <taxon>Spirosoma</taxon>
    </lineage>
</organism>
<feature type="region of interest" description="Disordered" evidence="1">
    <location>
        <begin position="1"/>
        <end position="23"/>
    </location>
</feature>
<reference evidence="2 3" key="1">
    <citation type="submission" date="2020-03" db="EMBL/GenBank/DDBJ databases">
        <authorList>
            <person name="Kim M.K."/>
        </authorList>
    </citation>
    <scope>NUCLEOTIDE SEQUENCE [LARGE SCALE GENOMIC DNA]</scope>
    <source>
        <strain evidence="2 3">BT328</strain>
    </source>
</reference>
<feature type="compositionally biased region" description="Low complexity" evidence="1">
    <location>
        <begin position="1"/>
        <end position="10"/>
    </location>
</feature>
<accession>A0A6G9AJ07</accession>
<name>A0A6G9AJ07_9BACT</name>
<keyword evidence="3" id="KW-1185">Reference proteome</keyword>
<dbReference type="Proteomes" id="UP000501802">
    <property type="component" value="Chromosome"/>
</dbReference>
<evidence type="ECO:0000313" key="3">
    <source>
        <dbReference type="Proteomes" id="UP000501802"/>
    </source>
</evidence>